<evidence type="ECO:0008006" key="4">
    <source>
        <dbReference type="Google" id="ProtNLM"/>
    </source>
</evidence>
<reference evidence="2" key="2">
    <citation type="submission" date="2020-05" db="UniProtKB">
        <authorList>
            <consortium name="EnsemblMetazoa"/>
        </authorList>
    </citation>
    <scope>IDENTIFICATION</scope>
    <source>
        <strain evidence="2">maculatus3</strain>
    </source>
</reference>
<proteinExistence type="predicted"/>
<feature type="compositionally biased region" description="Basic residues" evidence="1">
    <location>
        <begin position="210"/>
        <end position="219"/>
    </location>
</feature>
<evidence type="ECO:0000313" key="3">
    <source>
        <dbReference type="Proteomes" id="UP000075901"/>
    </source>
</evidence>
<accession>A0A182SC66</accession>
<dbReference type="PANTHER" id="PTHR13017:SF0">
    <property type="entry name" value="METHENYLTETRAHYDROFOLATE SYNTHASE DOMAIN-CONTAINING PROTEIN"/>
    <property type="match status" value="1"/>
</dbReference>
<protein>
    <recommendedName>
        <fullName evidence="4">5-formyltetrahydrofolate cyclo-ligase</fullName>
    </recommendedName>
</protein>
<dbReference type="InterPro" id="IPR024185">
    <property type="entry name" value="FTHF_cligase-like_sf"/>
</dbReference>
<feature type="compositionally biased region" description="Low complexity" evidence="1">
    <location>
        <begin position="241"/>
        <end position="258"/>
    </location>
</feature>
<keyword evidence="3" id="KW-1185">Reference proteome</keyword>
<dbReference type="Pfam" id="PF01812">
    <property type="entry name" value="5-FTHF_cyc-lig"/>
    <property type="match status" value="1"/>
</dbReference>
<evidence type="ECO:0000313" key="2">
    <source>
        <dbReference type="EnsemblMetazoa" id="AMAM003833-PA"/>
    </source>
</evidence>
<dbReference type="InterPro" id="IPR002698">
    <property type="entry name" value="FTHF_cligase"/>
</dbReference>
<dbReference type="Proteomes" id="UP000075901">
    <property type="component" value="Unassembled WGS sequence"/>
</dbReference>
<organism evidence="2 3">
    <name type="scientific">Anopheles maculatus</name>
    <dbReference type="NCBI Taxonomy" id="74869"/>
    <lineage>
        <taxon>Eukaryota</taxon>
        <taxon>Metazoa</taxon>
        <taxon>Ecdysozoa</taxon>
        <taxon>Arthropoda</taxon>
        <taxon>Hexapoda</taxon>
        <taxon>Insecta</taxon>
        <taxon>Pterygota</taxon>
        <taxon>Neoptera</taxon>
        <taxon>Endopterygota</taxon>
        <taxon>Diptera</taxon>
        <taxon>Nematocera</taxon>
        <taxon>Culicoidea</taxon>
        <taxon>Culicidae</taxon>
        <taxon>Anophelinae</taxon>
        <taxon>Anopheles</taxon>
        <taxon>Anopheles maculatus group</taxon>
    </lineage>
</organism>
<dbReference type="GO" id="GO:0005737">
    <property type="term" value="C:cytoplasm"/>
    <property type="evidence" value="ECO:0007669"/>
    <property type="project" value="TreeGrafter"/>
</dbReference>
<evidence type="ECO:0000256" key="1">
    <source>
        <dbReference type="SAM" id="MobiDB-lite"/>
    </source>
</evidence>
<dbReference type="AlphaFoldDB" id="A0A182SC66"/>
<dbReference type="InterPro" id="IPR037171">
    <property type="entry name" value="NagB/RpiA_transferase-like"/>
</dbReference>
<dbReference type="Gene3D" id="3.40.50.10420">
    <property type="entry name" value="NagB/RpiA/CoA transferase-like"/>
    <property type="match status" value="1"/>
</dbReference>
<dbReference type="EnsemblMetazoa" id="AMAM003833-RA">
    <property type="protein sequence ID" value="AMAM003833-PA"/>
    <property type="gene ID" value="AMAM003833"/>
</dbReference>
<dbReference type="SUPFAM" id="SSF100950">
    <property type="entry name" value="NagB/RpiA/CoA transferase-like"/>
    <property type="match status" value="1"/>
</dbReference>
<sequence>MYIYYFTLLTAIDQAEPLDMVVVGCVAVSKRGQRIGKGNGYVDLEIAVLHSLGVITPKTVIATTVSHKQVFDEFPEELFQNYDFTVDLIVTPEEVIRVDPRPKERTIGVQWGLLSSRRLEVMPVLKSLKKRFEDEGQTIELKDEDTDVESFTKRRTRGSGNGGQRKRYPKRFSKYPTYDRGDDDAEPATRAEQGEQTPRATGAGGGDMQRRKRTNKGGRMRPPANKTRGAENTGNNSGRARQQNPSSRPPRQLRPQLQDGVRIRVSNMFSVPFKEFKQELRNRDCYPAKISQSRNGRCLLIFPKREDAEEEVQVDELLHKLADMRISVPQKNSTEMKQINLKCELQSKHREFDENDATSIIYAANRAAKKSAEACTKLVNDTNTTTDATTTDTDPDANTNTAQVNVEELAAEVNAATLLAARAAKAAEAIAEKVLQETKPAIEAENGKTETEDNKELTAKLLAQVETLNKAGAAALAAGTKAEEAAASTATDADATGTEPAVSKKEAIAAMNDAIQAAARATAAVSFAVATLYELVPPTPTQQHTVTVASVQTLTRVFGALLPKVDS</sequence>
<feature type="compositionally biased region" description="Polar residues" evidence="1">
    <location>
        <begin position="230"/>
        <end position="240"/>
    </location>
</feature>
<name>A0A182SC66_9DIPT</name>
<feature type="region of interest" description="Disordered" evidence="1">
    <location>
        <begin position="143"/>
        <end position="260"/>
    </location>
</feature>
<dbReference type="VEuPathDB" id="VectorBase:AMAM003833"/>
<dbReference type="PANTHER" id="PTHR13017">
    <property type="entry name" value="5-FORMYLTETRAHYDROFOLATE CYCLO-LIGASE-RELATED"/>
    <property type="match status" value="1"/>
</dbReference>
<reference evidence="3" key="1">
    <citation type="submission" date="2013-09" db="EMBL/GenBank/DDBJ databases">
        <title>The Genome Sequence of Anopheles maculatus species B.</title>
        <authorList>
            <consortium name="The Broad Institute Genomics Platform"/>
            <person name="Neafsey D.E."/>
            <person name="Besansky N."/>
            <person name="Howell P."/>
            <person name="Walton C."/>
            <person name="Young S.K."/>
            <person name="Zeng Q."/>
            <person name="Gargeya S."/>
            <person name="Fitzgerald M."/>
            <person name="Haas B."/>
            <person name="Abouelleil A."/>
            <person name="Allen A.W."/>
            <person name="Alvarado L."/>
            <person name="Arachchi H.M."/>
            <person name="Berlin A.M."/>
            <person name="Chapman S.B."/>
            <person name="Gainer-Dewar J."/>
            <person name="Goldberg J."/>
            <person name="Griggs A."/>
            <person name="Gujja S."/>
            <person name="Hansen M."/>
            <person name="Howarth C."/>
            <person name="Imamovic A."/>
            <person name="Ireland A."/>
            <person name="Larimer J."/>
            <person name="McCowan C."/>
            <person name="Murphy C."/>
            <person name="Pearson M."/>
            <person name="Poon T.W."/>
            <person name="Priest M."/>
            <person name="Roberts A."/>
            <person name="Saif S."/>
            <person name="Shea T."/>
            <person name="Sisk P."/>
            <person name="Sykes S."/>
            <person name="Wortman J."/>
            <person name="Nusbaum C."/>
            <person name="Birren B."/>
        </authorList>
    </citation>
    <scope>NUCLEOTIDE SEQUENCE [LARGE SCALE GENOMIC DNA]</scope>
    <source>
        <strain evidence="3">maculatus3</strain>
    </source>
</reference>
<feature type="compositionally biased region" description="Basic residues" evidence="1">
    <location>
        <begin position="164"/>
        <end position="173"/>
    </location>
</feature>